<dbReference type="Gene3D" id="3.40.50.150">
    <property type="entry name" value="Vaccinia Virus protein VP39"/>
    <property type="match status" value="1"/>
</dbReference>
<dbReference type="InterPro" id="IPR041698">
    <property type="entry name" value="Methyltransf_25"/>
</dbReference>
<accession>H1Z257</accession>
<dbReference type="RefSeq" id="WP_004078658.1">
    <property type="nucleotide sequence ID" value="NZ_CM001436.1"/>
</dbReference>
<evidence type="ECO:0000313" key="3">
    <source>
        <dbReference type="Proteomes" id="UP000005741"/>
    </source>
</evidence>
<reference evidence="2 3" key="1">
    <citation type="submission" date="2011-10" db="EMBL/GenBank/DDBJ databases">
        <title>The Improved High-Quality Draft genome of Methanoplanus limicola DSM 2279.</title>
        <authorList>
            <consortium name="US DOE Joint Genome Institute (JGI-PGF)"/>
            <person name="Lucas S."/>
            <person name="Copeland A."/>
            <person name="Lapidus A."/>
            <person name="Glavina del Rio T."/>
            <person name="Dalin E."/>
            <person name="Tice H."/>
            <person name="Bruce D."/>
            <person name="Goodwin L."/>
            <person name="Pitluck S."/>
            <person name="Peters L."/>
            <person name="Mikhailova N."/>
            <person name="Lu M."/>
            <person name="Kyrpides N."/>
            <person name="Mavromatis K."/>
            <person name="Ivanova N."/>
            <person name="Markowitz V."/>
            <person name="Cheng J.-F."/>
            <person name="Hugenholtz P."/>
            <person name="Woyke T."/>
            <person name="Wu D."/>
            <person name="Wirth R."/>
            <person name="Brambilla E.-M."/>
            <person name="Klenk H.-P."/>
            <person name="Eisen J.A."/>
        </authorList>
    </citation>
    <scope>NUCLEOTIDE SEQUENCE [LARGE SCALE GENOMIC DNA]</scope>
    <source>
        <strain evidence="2 3">DSM 2279</strain>
    </source>
</reference>
<gene>
    <name evidence="2" type="ORF">Metlim_2348</name>
</gene>
<evidence type="ECO:0000259" key="1">
    <source>
        <dbReference type="Pfam" id="PF13649"/>
    </source>
</evidence>
<dbReference type="OrthoDB" id="57427at2157"/>
<evidence type="ECO:0000313" key="2">
    <source>
        <dbReference type="EMBL" id="EHQ36402.1"/>
    </source>
</evidence>
<dbReference type="Proteomes" id="UP000005741">
    <property type="component" value="Chromosome"/>
</dbReference>
<sequence length="294" mass="33344">MNTRRNSIGADWDLIWNEVNSANISCGAYGECASIWESKEQAESFLKSSEDDPTRLNYILGELPLSPEFRVLDIGSGPGTVAVPVAGKVAHVTAVEPSPGMADVMEKYAARKGVSNLDIVRKRWEDLDPFTELSGPYDLVIASYSLGMQDLGEAVRKMCAVSSGRVYIFWISGLPDWERGMVKLWPELHGRDFCCTPQADIIYNVLYSMGIYPDMKVRRIESRTVFPDMNVMLSHYSRVYNVQTERQEEILKSYLEEISDKKKDCCEISGTNMSTVFWWDVTQYGNNLYDGEYR</sequence>
<dbReference type="AlphaFoldDB" id="H1Z257"/>
<name>H1Z257_9EURY</name>
<protein>
    <submittedName>
        <fullName evidence="2">Methyltransferase type 11</fullName>
    </submittedName>
</protein>
<proteinExistence type="predicted"/>
<dbReference type="PANTHER" id="PTHR43667:SF2">
    <property type="entry name" value="FATTY ACID C-METHYL TRANSFERASE"/>
    <property type="match status" value="1"/>
</dbReference>
<dbReference type="GO" id="GO:0032259">
    <property type="term" value="P:methylation"/>
    <property type="evidence" value="ECO:0007669"/>
    <property type="project" value="UniProtKB-KW"/>
</dbReference>
<dbReference type="EMBL" id="CM001436">
    <property type="protein sequence ID" value="EHQ36402.1"/>
    <property type="molecule type" value="Genomic_DNA"/>
</dbReference>
<feature type="domain" description="Methyltransferase" evidence="1">
    <location>
        <begin position="71"/>
        <end position="161"/>
    </location>
</feature>
<dbReference type="InParanoid" id="H1Z257"/>
<dbReference type="GO" id="GO:0008168">
    <property type="term" value="F:methyltransferase activity"/>
    <property type="evidence" value="ECO:0007669"/>
    <property type="project" value="UniProtKB-KW"/>
</dbReference>
<organism evidence="2 3">
    <name type="scientific">Methanoplanus limicola DSM 2279</name>
    <dbReference type="NCBI Taxonomy" id="937775"/>
    <lineage>
        <taxon>Archaea</taxon>
        <taxon>Methanobacteriati</taxon>
        <taxon>Methanobacteriota</taxon>
        <taxon>Stenosarchaea group</taxon>
        <taxon>Methanomicrobia</taxon>
        <taxon>Methanomicrobiales</taxon>
        <taxon>Methanomicrobiaceae</taxon>
        <taxon>Methanoplanus</taxon>
    </lineage>
</organism>
<dbReference type="HOGENOM" id="CLU_060275_1_0_2"/>
<dbReference type="InterPro" id="IPR050723">
    <property type="entry name" value="CFA/CMAS"/>
</dbReference>
<keyword evidence="3" id="KW-1185">Reference proteome</keyword>
<keyword evidence="2" id="KW-0808">Transferase</keyword>
<dbReference type="CDD" id="cd02440">
    <property type="entry name" value="AdoMet_MTases"/>
    <property type="match status" value="1"/>
</dbReference>
<dbReference type="InterPro" id="IPR029063">
    <property type="entry name" value="SAM-dependent_MTases_sf"/>
</dbReference>
<dbReference type="PATRIC" id="fig|937775.9.peg.2653"/>
<dbReference type="SUPFAM" id="SSF53335">
    <property type="entry name" value="S-adenosyl-L-methionine-dependent methyltransferases"/>
    <property type="match status" value="1"/>
</dbReference>
<keyword evidence="2" id="KW-0489">Methyltransferase</keyword>
<dbReference type="Pfam" id="PF13649">
    <property type="entry name" value="Methyltransf_25"/>
    <property type="match status" value="1"/>
</dbReference>
<dbReference type="PANTHER" id="PTHR43667">
    <property type="entry name" value="CYCLOPROPANE-FATTY-ACYL-PHOSPHOLIPID SYNTHASE"/>
    <property type="match status" value="1"/>
</dbReference>
<dbReference type="STRING" id="937775.Metlim_2348"/>